<proteinExistence type="predicted"/>
<dbReference type="InterPro" id="IPR036928">
    <property type="entry name" value="AS_sf"/>
</dbReference>
<protein>
    <submittedName>
        <fullName evidence="3">Amidase</fullName>
    </submittedName>
</protein>
<organism evidence="3 4">
    <name type="scientific">Idiomarina baltica</name>
    <dbReference type="NCBI Taxonomy" id="190892"/>
    <lineage>
        <taxon>Bacteria</taxon>
        <taxon>Pseudomonadati</taxon>
        <taxon>Pseudomonadota</taxon>
        <taxon>Gammaproteobacteria</taxon>
        <taxon>Alteromonadales</taxon>
        <taxon>Idiomarinaceae</taxon>
        <taxon>Idiomarina</taxon>
    </lineage>
</organism>
<feature type="domain" description="Amidase" evidence="2">
    <location>
        <begin position="70"/>
        <end position="516"/>
    </location>
</feature>
<reference evidence="3 4" key="1">
    <citation type="journal article" date="2018" name="Nat. Biotechnol.">
        <title>A standardized bacterial taxonomy based on genome phylogeny substantially revises the tree of life.</title>
        <authorList>
            <person name="Parks D.H."/>
            <person name="Chuvochina M."/>
            <person name="Waite D.W."/>
            <person name="Rinke C."/>
            <person name="Skarshewski A."/>
            <person name="Chaumeil P.A."/>
            <person name="Hugenholtz P."/>
        </authorList>
    </citation>
    <scope>NUCLEOTIDE SEQUENCE [LARGE SCALE GENOMIC DNA]</scope>
    <source>
        <strain evidence="3">UBA9360</strain>
    </source>
</reference>
<dbReference type="SUPFAM" id="SSF75304">
    <property type="entry name" value="Amidase signature (AS) enzymes"/>
    <property type="match status" value="1"/>
</dbReference>
<dbReference type="AlphaFoldDB" id="A0A348WML6"/>
<feature type="chain" id="PRO_5016676498" evidence="1">
    <location>
        <begin position="26"/>
        <end position="545"/>
    </location>
</feature>
<dbReference type="Proteomes" id="UP000262878">
    <property type="component" value="Unassembled WGS sequence"/>
</dbReference>
<dbReference type="PANTHER" id="PTHR42678:SF34">
    <property type="entry name" value="OS04G0183300 PROTEIN"/>
    <property type="match status" value="1"/>
</dbReference>
<evidence type="ECO:0000313" key="4">
    <source>
        <dbReference type="Proteomes" id="UP000262878"/>
    </source>
</evidence>
<evidence type="ECO:0000259" key="2">
    <source>
        <dbReference type="Pfam" id="PF01425"/>
    </source>
</evidence>
<dbReference type="STRING" id="314276.OS145_03372"/>
<dbReference type="InterPro" id="IPR023631">
    <property type="entry name" value="Amidase_dom"/>
</dbReference>
<dbReference type="NCBIfam" id="NF006006">
    <property type="entry name" value="PRK08137.1"/>
    <property type="match status" value="1"/>
</dbReference>
<feature type="signal peptide" evidence="1">
    <location>
        <begin position="1"/>
        <end position="25"/>
    </location>
</feature>
<keyword evidence="1" id="KW-0732">Signal</keyword>
<name>A0A348WML6_9GAMM</name>
<dbReference type="Pfam" id="PF01425">
    <property type="entry name" value="Amidase"/>
    <property type="match status" value="1"/>
</dbReference>
<evidence type="ECO:0000256" key="1">
    <source>
        <dbReference type="SAM" id="SignalP"/>
    </source>
</evidence>
<dbReference type="EMBL" id="DMUP01000067">
    <property type="protein sequence ID" value="HAR55778.1"/>
    <property type="molecule type" value="Genomic_DNA"/>
</dbReference>
<evidence type="ECO:0000313" key="3">
    <source>
        <dbReference type="EMBL" id="HAR55778.1"/>
    </source>
</evidence>
<gene>
    <name evidence="3" type="ORF">DCR58_03220</name>
</gene>
<sequence>MNSIMALSKLSKTTLSLSLALALTACQTLPTETNPATVSSQQSEATFQFAHADYLTIQDALAQGELSSAELITHYLRQIEANNQQGAQLRAVISLNPDALNQAKMLDNERKQGNVRGPLHGIPVLLKDNIDTADGLANTAGSVLFAENYPEDDATLVTNLRKQGAIILGKANLSEWANFRSTRSSSGWSGVGGLARNPYDPTRSTCGSSAGSGAAVAADFTTFAVGTETDGSLVCPGAVNGIVSIKPTLGLISRDGIIPISHSQDTAGPMARTVAGAVTLMQAMASYDGSDSASFRSDTVLTDYLNEDGLKGKRIGVVRNLMGYNELLDQQFEQQLDVLKAQGATLVDVEMPTYGEYGDAEFTVLLYEFKHDMAAYLATTNLPYRSMSDLIEANNRMADKELPYFGQELFIMANNMTAADESRYLDALEKSKRLAGPEGIDKMLTEHDLDLLVAPTTGPSWKIDLVNGDHYAGSASSPAAVAGYPHITVPMGYIELPKQPKLPVGISFFSTANAEPVLIEAAYSYEQATQHRQPPQLNITASHAN</sequence>
<dbReference type="PANTHER" id="PTHR42678">
    <property type="entry name" value="AMIDASE"/>
    <property type="match status" value="1"/>
</dbReference>
<accession>A0A348WML6</accession>
<dbReference type="Gene3D" id="3.90.1300.10">
    <property type="entry name" value="Amidase signature (AS) domain"/>
    <property type="match status" value="1"/>
</dbReference>
<comment type="caution">
    <text evidence="3">The sequence shown here is derived from an EMBL/GenBank/DDBJ whole genome shotgun (WGS) entry which is preliminary data.</text>
</comment>